<gene>
    <name evidence="1" type="ORF">GCM10025868_38260</name>
</gene>
<evidence type="ECO:0000313" key="1">
    <source>
        <dbReference type="EMBL" id="GMA88576.1"/>
    </source>
</evidence>
<sequence length="97" mass="9739">MVDLASAPSEVELKSVSGDLVVRIPGPAGYRLEARSVSGQVVADGQRLRGEPGAKGGRAIDGDESVRVVATTVSGSITLLRGRTPDAGPAAGMEAPA</sequence>
<organism evidence="1 2">
    <name type="scientific">Angustibacter aerolatus</name>
    <dbReference type="NCBI Taxonomy" id="1162965"/>
    <lineage>
        <taxon>Bacteria</taxon>
        <taxon>Bacillati</taxon>
        <taxon>Actinomycetota</taxon>
        <taxon>Actinomycetes</taxon>
        <taxon>Kineosporiales</taxon>
        <taxon>Kineosporiaceae</taxon>
    </lineage>
</organism>
<evidence type="ECO:0008006" key="3">
    <source>
        <dbReference type="Google" id="ProtNLM"/>
    </source>
</evidence>
<reference evidence="2" key="1">
    <citation type="journal article" date="2019" name="Int. J. Syst. Evol. Microbiol.">
        <title>The Global Catalogue of Microorganisms (GCM) 10K type strain sequencing project: providing services to taxonomists for standard genome sequencing and annotation.</title>
        <authorList>
            <consortium name="The Broad Institute Genomics Platform"/>
            <consortium name="The Broad Institute Genome Sequencing Center for Infectious Disease"/>
            <person name="Wu L."/>
            <person name="Ma J."/>
        </authorList>
    </citation>
    <scope>NUCLEOTIDE SEQUENCE [LARGE SCALE GENOMIC DNA]</scope>
    <source>
        <strain evidence="2">NBRC 108730</strain>
    </source>
</reference>
<protein>
    <recommendedName>
        <fullName evidence="3">Adhesin domain-containing protein</fullName>
    </recommendedName>
</protein>
<name>A0ABQ6JM00_9ACTN</name>
<evidence type="ECO:0000313" key="2">
    <source>
        <dbReference type="Proteomes" id="UP001157017"/>
    </source>
</evidence>
<accession>A0ABQ6JM00</accession>
<comment type="caution">
    <text evidence="1">The sequence shown here is derived from an EMBL/GenBank/DDBJ whole genome shotgun (WGS) entry which is preliminary data.</text>
</comment>
<keyword evidence="2" id="KW-1185">Reference proteome</keyword>
<dbReference type="Proteomes" id="UP001157017">
    <property type="component" value="Unassembled WGS sequence"/>
</dbReference>
<dbReference type="EMBL" id="BSUZ01000001">
    <property type="protein sequence ID" value="GMA88576.1"/>
    <property type="molecule type" value="Genomic_DNA"/>
</dbReference>
<proteinExistence type="predicted"/>